<dbReference type="Proteomes" id="UP000265520">
    <property type="component" value="Unassembled WGS sequence"/>
</dbReference>
<protein>
    <submittedName>
        <fullName evidence="1">Uncharacterized protein</fullName>
    </submittedName>
</protein>
<reference evidence="1 2" key="1">
    <citation type="journal article" date="2018" name="Front. Plant Sci.">
        <title>Red Clover (Trifolium pratense) and Zigzag Clover (T. medium) - A Picture of Genomic Similarities and Differences.</title>
        <authorList>
            <person name="Dluhosova J."/>
            <person name="Istvanek J."/>
            <person name="Nedelnik J."/>
            <person name="Repkova J."/>
        </authorList>
    </citation>
    <scope>NUCLEOTIDE SEQUENCE [LARGE SCALE GENOMIC DNA]</scope>
    <source>
        <strain evidence="2">cv. 10/8</strain>
        <tissue evidence="1">Leaf</tissue>
    </source>
</reference>
<evidence type="ECO:0000313" key="2">
    <source>
        <dbReference type="Proteomes" id="UP000265520"/>
    </source>
</evidence>
<dbReference type="EMBL" id="LXQA011285223">
    <property type="protein sequence ID" value="MCI91902.1"/>
    <property type="molecule type" value="Genomic_DNA"/>
</dbReference>
<comment type="caution">
    <text evidence="1">The sequence shown here is derived from an EMBL/GenBank/DDBJ whole genome shotgun (WGS) entry which is preliminary data.</text>
</comment>
<feature type="non-terminal residue" evidence="1">
    <location>
        <position position="26"/>
    </location>
</feature>
<organism evidence="1 2">
    <name type="scientific">Trifolium medium</name>
    <dbReference type="NCBI Taxonomy" id="97028"/>
    <lineage>
        <taxon>Eukaryota</taxon>
        <taxon>Viridiplantae</taxon>
        <taxon>Streptophyta</taxon>
        <taxon>Embryophyta</taxon>
        <taxon>Tracheophyta</taxon>
        <taxon>Spermatophyta</taxon>
        <taxon>Magnoliopsida</taxon>
        <taxon>eudicotyledons</taxon>
        <taxon>Gunneridae</taxon>
        <taxon>Pentapetalae</taxon>
        <taxon>rosids</taxon>
        <taxon>fabids</taxon>
        <taxon>Fabales</taxon>
        <taxon>Fabaceae</taxon>
        <taxon>Papilionoideae</taxon>
        <taxon>50 kb inversion clade</taxon>
        <taxon>NPAAA clade</taxon>
        <taxon>Hologalegina</taxon>
        <taxon>IRL clade</taxon>
        <taxon>Trifolieae</taxon>
        <taxon>Trifolium</taxon>
    </lineage>
</organism>
<sequence length="26" mass="2946">MGRISRRRSYLGAGIRDDEPLPAFVL</sequence>
<accession>A0A392VWR0</accession>
<proteinExistence type="predicted"/>
<evidence type="ECO:0000313" key="1">
    <source>
        <dbReference type="EMBL" id="MCI91902.1"/>
    </source>
</evidence>
<keyword evidence="2" id="KW-1185">Reference proteome</keyword>
<name>A0A392VWR0_9FABA</name>
<dbReference type="AlphaFoldDB" id="A0A392VWR0"/>